<feature type="compositionally biased region" description="Low complexity" evidence="8">
    <location>
        <begin position="230"/>
        <end position="250"/>
    </location>
</feature>
<dbReference type="GO" id="GO:0046872">
    <property type="term" value="F:metal ion binding"/>
    <property type="evidence" value="ECO:0007669"/>
    <property type="project" value="UniProtKB-KW"/>
</dbReference>
<proteinExistence type="inferred from homology"/>
<evidence type="ECO:0000256" key="1">
    <source>
        <dbReference type="ARBA" id="ARBA00001966"/>
    </source>
</evidence>
<dbReference type="SMART" id="SM00729">
    <property type="entry name" value="Elp3"/>
    <property type="match status" value="1"/>
</dbReference>
<evidence type="ECO:0000259" key="9">
    <source>
        <dbReference type="PROSITE" id="PS50926"/>
    </source>
</evidence>
<dbReference type="OrthoDB" id="190098at2759"/>
<dbReference type="GO" id="GO:0060255">
    <property type="term" value="P:regulation of macromolecule metabolic process"/>
    <property type="evidence" value="ECO:0007669"/>
    <property type="project" value="UniProtKB-ARBA"/>
</dbReference>
<dbReference type="InterPro" id="IPR020612">
    <property type="entry name" value="Methylthiotransferase_CS"/>
</dbReference>
<dbReference type="PANTHER" id="PTHR43020:SF2">
    <property type="entry name" value="MITOCHONDRIAL TRNA METHYLTHIOTRANSFERASE CDK5RAP1"/>
    <property type="match status" value="1"/>
</dbReference>
<dbReference type="EMBL" id="DF237184">
    <property type="protein sequence ID" value="GAQ85429.1"/>
    <property type="molecule type" value="Genomic_DNA"/>
</dbReference>
<dbReference type="PANTHER" id="PTHR43020">
    <property type="entry name" value="CDK5 REGULATORY SUBUNIT-ASSOCIATED PROTEIN 1"/>
    <property type="match status" value="1"/>
</dbReference>
<dbReference type="GO" id="GO:0005829">
    <property type="term" value="C:cytosol"/>
    <property type="evidence" value="ECO:0000318"/>
    <property type="project" value="GO_Central"/>
</dbReference>
<dbReference type="GO" id="GO:0005739">
    <property type="term" value="C:mitochondrion"/>
    <property type="evidence" value="ECO:0000318"/>
    <property type="project" value="GO_Central"/>
</dbReference>
<dbReference type="SUPFAM" id="SSF102114">
    <property type="entry name" value="Radical SAM enzymes"/>
    <property type="match status" value="1"/>
</dbReference>
<evidence type="ECO:0000259" key="11">
    <source>
        <dbReference type="PROSITE" id="PS51918"/>
    </source>
</evidence>
<evidence type="ECO:0000256" key="8">
    <source>
        <dbReference type="SAM" id="MobiDB-lite"/>
    </source>
</evidence>
<keyword evidence="5" id="KW-0479">Metal-binding</keyword>
<evidence type="ECO:0000259" key="10">
    <source>
        <dbReference type="PROSITE" id="PS51449"/>
    </source>
</evidence>
<dbReference type="Pfam" id="PF00919">
    <property type="entry name" value="UPF0004"/>
    <property type="match status" value="1"/>
</dbReference>
<dbReference type="PROSITE" id="PS51449">
    <property type="entry name" value="MTTASE_N"/>
    <property type="match status" value="1"/>
</dbReference>
<dbReference type="Gene3D" id="3.40.50.12160">
    <property type="entry name" value="Methylthiotransferase, N-terminal domain"/>
    <property type="match status" value="1"/>
</dbReference>
<dbReference type="InterPro" id="IPR023404">
    <property type="entry name" value="rSAM_horseshoe"/>
</dbReference>
<protein>
    <recommendedName>
        <fullName evidence="14">CDK5RAP1-like protein</fullName>
    </recommendedName>
</protein>
<dbReference type="STRING" id="105231.A0A1Y1I7M3"/>
<dbReference type="Proteomes" id="UP000054558">
    <property type="component" value="Unassembled WGS sequence"/>
</dbReference>
<dbReference type="Gene3D" id="3.80.30.20">
    <property type="entry name" value="tm_1862 like domain"/>
    <property type="match status" value="2"/>
</dbReference>
<dbReference type="OMA" id="CKNIHLP"/>
<feature type="domain" description="Radical SAM core" evidence="11">
    <location>
        <begin position="145"/>
        <end position="433"/>
    </location>
</feature>
<dbReference type="InterPro" id="IPR013848">
    <property type="entry name" value="Methylthiotransferase_N"/>
</dbReference>
<dbReference type="FunFam" id="3.80.30.20:FF:000003">
    <property type="entry name" value="CDK5 regulatory subunit-associated protein 1"/>
    <property type="match status" value="1"/>
</dbReference>
<dbReference type="PROSITE" id="PS01278">
    <property type="entry name" value="MTTASE_RADICAL"/>
    <property type="match status" value="1"/>
</dbReference>
<keyword evidence="3" id="KW-0004">4Fe-4S</keyword>
<dbReference type="InterPro" id="IPR006638">
    <property type="entry name" value="Elp3/MiaA/NifB-like_rSAM"/>
</dbReference>
<keyword evidence="13" id="KW-1185">Reference proteome</keyword>
<reference evidence="12 13" key="1">
    <citation type="journal article" date="2014" name="Nat. Commun.">
        <title>Klebsormidium flaccidum genome reveals primary factors for plant terrestrial adaptation.</title>
        <authorList>
            <person name="Hori K."/>
            <person name="Maruyama F."/>
            <person name="Fujisawa T."/>
            <person name="Togashi T."/>
            <person name="Yamamoto N."/>
            <person name="Seo M."/>
            <person name="Sato S."/>
            <person name="Yamada T."/>
            <person name="Mori H."/>
            <person name="Tajima N."/>
            <person name="Moriyama T."/>
            <person name="Ikeuchi M."/>
            <person name="Watanabe M."/>
            <person name="Wada H."/>
            <person name="Kobayashi K."/>
            <person name="Saito M."/>
            <person name="Masuda T."/>
            <person name="Sasaki-Sekimoto Y."/>
            <person name="Mashiguchi K."/>
            <person name="Awai K."/>
            <person name="Shimojima M."/>
            <person name="Masuda S."/>
            <person name="Iwai M."/>
            <person name="Nobusawa T."/>
            <person name="Narise T."/>
            <person name="Kondo S."/>
            <person name="Saito H."/>
            <person name="Sato R."/>
            <person name="Murakawa M."/>
            <person name="Ihara Y."/>
            <person name="Oshima-Yamada Y."/>
            <person name="Ohtaka K."/>
            <person name="Satoh M."/>
            <person name="Sonobe K."/>
            <person name="Ishii M."/>
            <person name="Ohtani R."/>
            <person name="Kanamori-Sato M."/>
            <person name="Honoki R."/>
            <person name="Miyazaki D."/>
            <person name="Mochizuki H."/>
            <person name="Umetsu J."/>
            <person name="Higashi K."/>
            <person name="Shibata D."/>
            <person name="Kamiya Y."/>
            <person name="Sato N."/>
            <person name="Nakamura Y."/>
            <person name="Tabata S."/>
            <person name="Ida S."/>
            <person name="Kurokawa K."/>
            <person name="Ohta H."/>
        </authorList>
    </citation>
    <scope>NUCLEOTIDE SEQUENCE [LARGE SCALE GENOMIC DNA]</scope>
    <source>
        <strain evidence="12 13">NIES-2285</strain>
    </source>
</reference>
<evidence type="ECO:0000256" key="2">
    <source>
        <dbReference type="ARBA" id="ARBA00009815"/>
    </source>
</evidence>
<dbReference type="SFLD" id="SFLDS00029">
    <property type="entry name" value="Radical_SAM"/>
    <property type="match status" value="1"/>
</dbReference>
<evidence type="ECO:0008006" key="14">
    <source>
        <dbReference type="Google" id="ProtNLM"/>
    </source>
</evidence>
<dbReference type="PROSITE" id="PS51918">
    <property type="entry name" value="RADICAL_SAM"/>
    <property type="match status" value="1"/>
</dbReference>
<feature type="domain" description="MTTase N-terminal" evidence="10">
    <location>
        <begin position="1"/>
        <end position="121"/>
    </location>
</feature>
<gene>
    <name evidence="12" type="ORF">KFL_002350030</name>
</gene>
<dbReference type="GO" id="GO:0080090">
    <property type="term" value="P:regulation of primary metabolic process"/>
    <property type="evidence" value="ECO:0007669"/>
    <property type="project" value="UniProtKB-ARBA"/>
</dbReference>
<dbReference type="InterPro" id="IPR005839">
    <property type="entry name" value="Methylthiotransferase"/>
</dbReference>
<evidence type="ECO:0000256" key="6">
    <source>
        <dbReference type="ARBA" id="ARBA00023004"/>
    </source>
</evidence>
<accession>A0A1Y1I7M3</accession>
<evidence type="ECO:0000256" key="3">
    <source>
        <dbReference type="ARBA" id="ARBA00022485"/>
    </source>
</evidence>
<dbReference type="SFLD" id="SFLDF00413">
    <property type="entry name" value="CDK5RAP1"/>
    <property type="match status" value="1"/>
</dbReference>
<feature type="domain" description="TRAM" evidence="9">
    <location>
        <begin position="436"/>
        <end position="516"/>
    </location>
</feature>
<keyword evidence="4" id="KW-0949">S-adenosyl-L-methionine</keyword>
<dbReference type="InterPro" id="IPR007197">
    <property type="entry name" value="rSAM"/>
</dbReference>
<dbReference type="InterPro" id="IPR002792">
    <property type="entry name" value="TRAM_dom"/>
</dbReference>
<dbReference type="Pfam" id="PF01938">
    <property type="entry name" value="TRAM"/>
    <property type="match status" value="1"/>
</dbReference>
<dbReference type="Pfam" id="PF04055">
    <property type="entry name" value="Radical_SAM"/>
    <property type="match status" value="2"/>
</dbReference>
<evidence type="ECO:0000256" key="5">
    <source>
        <dbReference type="ARBA" id="ARBA00022723"/>
    </source>
</evidence>
<evidence type="ECO:0000313" key="12">
    <source>
        <dbReference type="EMBL" id="GAQ85429.1"/>
    </source>
</evidence>
<evidence type="ECO:0000256" key="7">
    <source>
        <dbReference type="ARBA" id="ARBA00023014"/>
    </source>
</evidence>
<comment type="similarity">
    <text evidence="2">Belongs to the methylthiotransferase family. MiaB subfamily.</text>
</comment>
<feature type="compositionally biased region" description="Polar residues" evidence="8">
    <location>
        <begin position="220"/>
        <end position="229"/>
    </location>
</feature>
<keyword evidence="6" id="KW-0408">Iron</keyword>
<feature type="region of interest" description="Disordered" evidence="8">
    <location>
        <begin position="209"/>
        <end position="260"/>
    </location>
</feature>
<evidence type="ECO:0000313" key="13">
    <source>
        <dbReference type="Proteomes" id="UP000054558"/>
    </source>
</evidence>
<dbReference type="SFLD" id="SFLDG01061">
    <property type="entry name" value="methylthiotransferase"/>
    <property type="match status" value="1"/>
</dbReference>
<organism evidence="12 13">
    <name type="scientific">Klebsormidium nitens</name>
    <name type="common">Green alga</name>
    <name type="synonym">Ulothrix nitens</name>
    <dbReference type="NCBI Taxonomy" id="105231"/>
    <lineage>
        <taxon>Eukaryota</taxon>
        <taxon>Viridiplantae</taxon>
        <taxon>Streptophyta</taxon>
        <taxon>Klebsormidiophyceae</taxon>
        <taxon>Klebsormidiales</taxon>
        <taxon>Klebsormidiaceae</taxon>
        <taxon>Klebsormidium</taxon>
    </lineage>
</organism>
<dbReference type="AlphaFoldDB" id="A0A1Y1I7M3"/>
<keyword evidence="7" id="KW-0411">Iron-sulfur</keyword>
<dbReference type="InterPro" id="IPR038135">
    <property type="entry name" value="Methylthiotransferase_N_sf"/>
</dbReference>
<dbReference type="FunFam" id="3.40.50.12160:FF:000003">
    <property type="entry name" value="CDK5 regulatory subunit-associated protein 1"/>
    <property type="match status" value="1"/>
</dbReference>
<dbReference type="GO" id="GO:0035597">
    <property type="term" value="F:tRNA-2-methylthio-N(6)-dimethylallyladenosine(37) synthase activity"/>
    <property type="evidence" value="ECO:0000318"/>
    <property type="project" value="GO_Central"/>
</dbReference>
<dbReference type="GO" id="GO:0051539">
    <property type="term" value="F:4 iron, 4 sulfur cluster binding"/>
    <property type="evidence" value="ECO:0007669"/>
    <property type="project" value="UniProtKB-KW"/>
</dbReference>
<dbReference type="GO" id="GO:0070900">
    <property type="term" value="P:mitochondrial tRNA modification"/>
    <property type="evidence" value="ECO:0000318"/>
    <property type="project" value="GO_Central"/>
</dbReference>
<dbReference type="InterPro" id="IPR058240">
    <property type="entry name" value="rSAM_sf"/>
</dbReference>
<name>A0A1Y1I7M3_KLENI</name>
<comment type="cofactor">
    <cofactor evidence="1">
        <name>[4Fe-4S] cluster</name>
        <dbReference type="ChEBI" id="CHEBI:49883"/>
    </cofactor>
</comment>
<evidence type="ECO:0000256" key="4">
    <source>
        <dbReference type="ARBA" id="ARBA00022691"/>
    </source>
</evidence>
<sequence>MNVSDMETVLAIMNGAGFDKRAERAEDADVIFVMTCAIRENAERKIWQRLGYFKNLKRNWRQDWKSGPGAHLAQRPPKVAVLGCMAERLKTKLLEADKLVDVVCGPDAYRDLPRLLAQVDRGQTGVNVMLSLDETYADITPVRICENSVSAYVSIMRGCDNMCSYCIVPFTRGRERSRPLASIVREVGELWDQGVKEVTLLGQNVNSYRDLASPAPPSEQPNSLSASQNPSHFPASSPGPSPGHSEQPSPTRFASPELSPGFKTIYKPRTGGLTFAHLLDTLSAAFPEMRFRFTSPHPKDFPDELIALLRDRPNVCKAIHLPAQSGSSSVLERMRRGYTREAYLALVDRIRREVPDISISSDFISGFCEETESDHRDTLSLLDAVRYDMAYMFAYSVREKTHAHRRFEDNVTDDVKKRRLAEVIDTFRRRAVERQKAQVGTCQLVLVEGPNKRNPETELVGTTDGNYKVIFPKQPISDEEGGLLASAPMVQPNAGDYVAVFITDAQTATLGGRPLRRTSITQWSESQFRKSGVEETIEACA</sequence>
<dbReference type="PROSITE" id="PS50926">
    <property type="entry name" value="TRAM"/>
    <property type="match status" value="1"/>
</dbReference>